<proteinExistence type="predicted"/>
<feature type="region of interest" description="Disordered" evidence="1">
    <location>
        <begin position="1"/>
        <end position="32"/>
    </location>
</feature>
<accession>A0A024U3V5</accession>
<dbReference type="EMBL" id="KI913964">
    <property type="protein sequence ID" value="ETW00587.1"/>
    <property type="molecule type" value="Genomic_DNA"/>
</dbReference>
<feature type="compositionally biased region" description="Polar residues" evidence="1">
    <location>
        <begin position="1"/>
        <end position="14"/>
    </location>
</feature>
<evidence type="ECO:0000256" key="1">
    <source>
        <dbReference type="SAM" id="MobiDB-lite"/>
    </source>
</evidence>
<protein>
    <submittedName>
        <fullName evidence="2">Uncharacterized protein</fullName>
    </submittedName>
</protein>
<name>A0A024U3V5_9STRA</name>
<evidence type="ECO:0000313" key="2">
    <source>
        <dbReference type="EMBL" id="ETW00587.1"/>
    </source>
</evidence>
<sequence>MPNCQLVATPTQPAESKPISKHAGRRDPRRVEAREPHVMIQTPATHHHQPWCRSPNSPDDQVFAASTFSWSVPDDTMLEAHDIELLQYFLS</sequence>
<dbReference type="RefSeq" id="XP_008870722.1">
    <property type="nucleotide sequence ID" value="XM_008872500.1"/>
</dbReference>
<reference evidence="2" key="1">
    <citation type="submission" date="2013-12" db="EMBL/GenBank/DDBJ databases">
        <title>The Genome Sequence of Aphanomyces invadans NJM9701.</title>
        <authorList>
            <consortium name="The Broad Institute Genomics Platform"/>
            <person name="Russ C."/>
            <person name="Tyler B."/>
            <person name="van West P."/>
            <person name="Dieguez-Uribeondo J."/>
            <person name="Young S.K."/>
            <person name="Zeng Q."/>
            <person name="Gargeya S."/>
            <person name="Fitzgerald M."/>
            <person name="Abouelleil A."/>
            <person name="Alvarado L."/>
            <person name="Chapman S.B."/>
            <person name="Gainer-Dewar J."/>
            <person name="Goldberg J."/>
            <person name="Griggs A."/>
            <person name="Gujja S."/>
            <person name="Hansen M."/>
            <person name="Howarth C."/>
            <person name="Imamovic A."/>
            <person name="Ireland A."/>
            <person name="Larimer J."/>
            <person name="McCowan C."/>
            <person name="Murphy C."/>
            <person name="Pearson M."/>
            <person name="Poon T.W."/>
            <person name="Priest M."/>
            <person name="Roberts A."/>
            <person name="Saif S."/>
            <person name="Shea T."/>
            <person name="Sykes S."/>
            <person name="Wortman J."/>
            <person name="Nusbaum C."/>
            <person name="Birren B."/>
        </authorList>
    </citation>
    <scope>NUCLEOTIDE SEQUENCE [LARGE SCALE GENOMIC DNA]</scope>
    <source>
        <strain evidence="2">NJM9701</strain>
    </source>
</reference>
<organism evidence="2">
    <name type="scientific">Aphanomyces invadans</name>
    <dbReference type="NCBI Taxonomy" id="157072"/>
    <lineage>
        <taxon>Eukaryota</taxon>
        <taxon>Sar</taxon>
        <taxon>Stramenopiles</taxon>
        <taxon>Oomycota</taxon>
        <taxon>Saprolegniomycetes</taxon>
        <taxon>Saprolegniales</taxon>
        <taxon>Verrucalvaceae</taxon>
        <taxon>Aphanomyces</taxon>
    </lineage>
</organism>
<dbReference type="AlphaFoldDB" id="A0A024U3V5"/>
<dbReference type="GeneID" id="20084213"/>
<dbReference type="VEuPathDB" id="FungiDB:H310_07163"/>
<gene>
    <name evidence="2" type="ORF">H310_07163</name>
</gene>